<dbReference type="EMBL" id="FO082277">
    <property type="protein sequence ID" value="CCO15198.1"/>
    <property type="molecule type" value="Genomic_DNA"/>
</dbReference>
<feature type="chain" id="PRO_5003919616" evidence="1">
    <location>
        <begin position="23"/>
        <end position="232"/>
    </location>
</feature>
<reference evidence="3 4" key="1">
    <citation type="submission" date="2011-10" db="EMBL/GenBank/DDBJ databases">
        <authorList>
            <person name="Genoscope - CEA"/>
        </authorList>
    </citation>
    <scope>NUCLEOTIDE SEQUENCE [LARGE SCALE GENOMIC DNA]</scope>
    <source>
        <strain evidence="3 4">RCC 1105</strain>
    </source>
</reference>
<dbReference type="PANTHER" id="PTHR47511">
    <property type="entry name" value="PEPTIDYL-PROLYL CIS-TRANS ISOMERASE CYP23"/>
    <property type="match status" value="1"/>
</dbReference>
<dbReference type="Pfam" id="PF00160">
    <property type="entry name" value="Pro_isomerase"/>
    <property type="match status" value="1"/>
</dbReference>
<dbReference type="InterPro" id="IPR002130">
    <property type="entry name" value="Cyclophilin-type_PPIase_dom"/>
</dbReference>
<evidence type="ECO:0000259" key="2">
    <source>
        <dbReference type="PROSITE" id="PS50072"/>
    </source>
</evidence>
<dbReference type="AlphaFoldDB" id="K8F0W6"/>
<dbReference type="KEGG" id="bpg:Bathy02g05770"/>
<dbReference type="Proteomes" id="UP000198341">
    <property type="component" value="Chromosome 2"/>
</dbReference>
<dbReference type="RefSeq" id="XP_007514958.1">
    <property type="nucleotide sequence ID" value="XM_007514896.1"/>
</dbReference>
<dbReference type="InterPro" id="IPR044233">
    <property type="entry name" value="CYP23-like"/>
</dbReference>
<sequence>MTTRLFFFSLLFFFSSFVFVDGDVQTPQRELRKETVTMQLSYGNVELGFYKDEASNTADHILKAFKLGLYDTNHVFRVDKNFVAQIADCMTSRRVGLTFEQNEHARKKIRGEHVGQTIKHRKGTLSMARFNDPDSGTTSFSILLGDAPHLDGQYCQFGELISGFEVLDELQKLETTKSGIFVMPKERIEIMSTYVTSGGDGDNNNCAKEKIRAESLAKELHDIRAAKLPSKK</sequence>
<proteinExistence type="predicted"/>
<gene>
    <name evidence="3" type="ORF">Bathy02g05770</name>
</gene>
<protein>
    <submittedName>
        <fullName evidence="3">Peptidyl-prolyl cis-trans isomerase, cyclophilin-type</fullName>
    </submittedName>
</protein>
<dbReference type="SUPFAM" id="SSF50891">
    <property type="entry name" value="Cyclophilin-like"/>
    <property type="match status" value="1"/>
</dbReference>
<dbReference type="STRING" id="41875.K8F0W6"/>
<name>K8F0W6_9CHLO</name>
<accession>K8F0W6</accession>
<keyword evidence="1" id="KW-0732">Signal</keyword>
<keyword evidence="4" id="KW-1185">Reference proteome</keyword>
<evidence type="ECO:0000313" key="4">
    <source>
        <dbReference type="Proteomes" id="UP000198341"/>
    </source>
</evidence>
<feature type="domain" description="PPIase cyclophilin-type" evidence="2">
    <location>
        <begin position="43"/>
        <end position="195"/>
    </location>
</feature>
<dbReference type="InterPro" id="IPR029000">
    <property type="entry name" value="Cyclophilin-like_dom_sf"/>
</dbReference>
<evidence type="ECO:0000256" key="1">
    <source>
        <dbReference type="SAM" id="SignalP"/>
    </source>
</evidence>
<dbReference type="eggNOG" id="KOG0884">
    <property type="taxonomic scope" value="Eukaryota"/>
</dbReference>
<organism evidence="3 4">
    <name type="scientific">Bathycoccus prasinos</name>
    <dbReference type="NCBI Taxonomy" id="41875"/>
    <lineage>
        <taxon>Eukaryota</taxon>
        <taxon>Viridiplantae</taxon>
        <taxon>Chlorophyta</taxon>
        <taxon>Mamiellophyceae</taxon>
        <taxon>Mamiellales</taxon>
        <taxon>Bathycoccaceae</taxon>
        <taxon>Bathycoccus</taxon>
    </lineage>
</organism>
<dbReference type="PROSITE" id="PS50072">
    <property type="entry name" value="CSA_PPIASE_2"/>
    <property type="match status" value="1"/>
</dbReference>
<dbReference type="PANTHER" id="PTHR47511:SF1">
    <property type="entry name" value="PEPTIDYL-PROLYL CIS-TRANS ISOMERASE CYP23"/>
    <property type="match status" value="1"/>
</dbReference>
<keyword evidence="3" id="KW-0413">Isomerase</keyword>
<dbReference type="OrthoDB" id="408413at2759"/>
<dbReference type="GeneID" id="19017692"/>
<evidence type="ECO:0000313" key="3">
    <source>
        <dbReference type="EMBL" id="CCO15198.1"/>
    </source>
</evidence>
<dbReference type="GO" id="GO:0003755">
    <property type="term" value="F:peptidyl-prolyl cis-trans isomerase activity"/>
    <property type="evidence" value="ECO:0007669"/>
    <property type="project" value="InterPro"/>
</dbReference>
<dbReference type="Gene3D" id="2.40.100.10">
    <property type="entry name" value="Cyclophilin-like"/>
    <property type="match status" value="1"/>
</dbReference>
<feature type="signal peptide" evidence="1">
    <location>
        <begin position="1"/>
        <end position="22"/>
    </location>
</feature>